<sequence>MRQWFKLIVWQGEGDERIKTESVWGSIQGQSGTGGDPGIKTINAIAQEHGVHPAQVGTLFEGQTWPKPGRCLQRAGHQ</sequence>
<evidence type="ECO:0000313" key="2">
    <source>
        <dbReference type="Proteomes" id="UP000193925"/>
    </source>
</evidence>
<accession>A0ABY1MTV3</accession>
<evidence type="ECO:0000313" key="1">
    <source>
        <dbReference type="EMBL" id="SMH67246.1"/>
    </source>
</evidence>
<organism evidence="1 2">
    <name type="scientific">Acidithiobacillus ferrivorans</name>
    <dbReference type="NCBI Taxonomy" id="160808"/>
    <lineage>
        <taxon>Bacteria</taxon>
        <taxon>Pseudomonadati</taxon>
        <taxon>Pseudomonadota</taxon>
        <taxon>Acidithiobacillia</taxon>
        <taxon>Acidithiobacillales</taxon>
        <taxon>Acidithiobacillaceae</taxon>
        <taxon>Acidithiobacillus</taxon>
    </lineage>
</organism>
<protein>
    <submittedName>
        <fullName evidence="1">Uncharacterized protein</fullName>
    </submittedName>
</protein>
<dbReference type="Proteomes" id="UP000193925">
    <property type="component" value="Chromosome AFERRI"/>
</dbReference>
<keyword evidence="2" id="KW-1185">Reference proteome</keyword>
<name>A0ABY1MTV3_9PROT</name>
<gene>
    <name evidence="1" type="ORF">AFERRI_50447</name>
</gene>
<proteinExistence type="predicted"/>
<reference evidence="1 2" key="1">
    <citation type="submission" date="2017-03" db="EMBL/GenBank/DDBJ databases">
        <authorList>
            <person name="Regsiter A."/>
            <person name="William W."/>
        </authorList>
    </citation>
    <scope>NUCLEOTIDE SEQUENCE [LARGE SCALE GENOMIC DNA]</scope>
    <source>
        <strain evidence="1">PRJEB5721</strain>
    </source>
</reference>
<dbReference type="EMBL" id="LT841305">
    <property type="protein sequence ID" value="SMH67246.1"/>
    <property type="molecule type" value="Genomic_DNA"/>
</dbReference>